<sequence>MDELFADIDKILDGNKLPNQTVLANQIPQSTPQVTSVLSSNHSYTDLRSRQTDVNQSFQPASANLKRRIKKSTFQYKGGILVRILSLIIIVGLGITSIVWLWDSGRLNHLESLFLQKVMEKTSK</sequence>
<evidence type="ECO:0000313" key="2">
    <source>
        <dbReference type="EMBL" id="CCH68387.1"/>
    </source>
</evidence>
<evidence type="ECO:0000256" key="1">
    <source>
        <dbReference type="SAM" id="Phobius"/>
    </source>
</evidence>
<keyword evidence="1" id="KW-1133">Transmembrane helix</keyword>
<keyword evidence="1" id="KW-0472">Membrane</keyword>
<feature type="transmembrane region" description="Helical" evidence="1">
    <location>
        <begin position="80"/>
        <end position="102"/>
    </location>
</feature>
<reference evidence="2 3" key="1">
    <citation type="submission" date="2012-05" db="EMBL/GenBank/DDBJ databases">
        <authorList>
            <person name="Hilton J."/>
        </authorList>
    </citation>
    <scope>NUCLEOTIDE SEQUENCE [LARGE SCALE GENOMIC DNA]</scope>
    <source>
        <strain evidence="2 3">HH01</strain>
    </source>
</reference>
<protein>
    <submittedName>
        <fullName evidence="2">Uncharacterized protein</fullName>
    </submittedName>
</protein>
<name>M1X0N1_9NOST</name>
<gene>
    <name evidence="2" type="ORF">RINTHH_22320</name>
</gene>
<evidence type="ECO:0000313" key="3">
    <source>
        <dbReference type="Proteomes" id="UP000053051"/>
    </source>
</evidence>
<dbReference type="AlphaFoldDB" id="M1X0N1"/>
<organism evidence="2 3">
    <name type="scientific">Richelia intracellularis HH01</name>
    <dbReference type="NCBI Taxonomy" id="1165094"/>
    <lineage>
        <taxon>Bacteria</taxon>
        <taxon>Bacillati</taxon>
        <taxon>Cyanobacteriota</taxon>
        <taxon>Cyanophyceae</taxon>
        <taxon>Nostocales</taxon>
        <taxon>Nostocaceae</taxon>
        <taxon>Richelia</taxon>
    </lineage>
</organism>
<accession>M1X0N1</accession>
<comment type="caution">
    <text evidence="2">The sequence shown here is derived from an EMBL/GenBank/DDBJ whole genome shotgun (WGS) entry which is preliminary data.</text>
</comment>
<keyword evidence="1" id="KW-0812">Transmembrane</keyword>
<proteinExistence type="predicted"/>
<dbReference type="Proteomes" id="UP000053051">
    <property type="component" value="Unassembled WGS sequence"/>
</dbReference>
<reference evidence="3" key="2">
    <citation type="submission" date="2016-01" db="EMBL/GenBank/DDBJ databases">
        <title>Diatom-associated endosymboitic cyanobacterium lacks core nitrogen metabolism enzymes.</title>
        <authorList>
            <person name="Hilton J.A."/>
            <person name="Foster R.A."/>
            <person name="Tripp H.J."/>
            <person name="Carter B.J."/>
            <person name="Zehr J.P."/>
            <person name="Villareal T.A."/>
        </authorList>
    </citation>
    <scope>NUCLEOTIDE SEQUENCE [LARGE SCALE GENOMIC DNA]</scope>
    <source>
        <strain evidence="3">HH01</strain>
    </source>
</reference>
<keyword evidence="3" id="KW-1185">Reference proteome</keyword>
<dbReference type="EMBL" id="CAIY01000088">
    <property type="protein sequence ID" value="CCH68387.1"/>
    <property type="molecule type" value="Genomic_DNA"/>
</dbReference>